<dbReference type="Proteomes" id="UP001634394">
    <property type="component" value="Unassembled WGS sequence"/>
</dbReference>
<sequence length="77" mass="9049">ESTTWETVWLKDATEKRTLSNIDLPDELAFDLTRRSETMNLSLRRNHDINPNADVYFARKSQNGNFVLGKSRHIERE</sequence>
<proteinExistence type="predicted"/>
<accession>A0ABD3TJM5</accession>
<feature type="non-terminal residue" evidence="1">
    <location>
        <position position="1"/>
    </location>
</feature>
<dbReference type="EMBL" id="JBJQND010000018">
    <property type="protein sequence ID" value="KAL3836836.1"/>
    <property type="molecule type" value="Genomic_DNA"/>
</dbReference>
<comment type="caution">
    <text evidence="1">The sequence shown here is derived from an EMBL/GenBank/DDBJ whole genome shotgun (WGS) entry which is preliminary data.</text>
</comment>
<name>A0ABD3TJM5_SINWO</name>
<reference evidence="1 2" key="1">
    <citation type="submission" date="2024-11" db="EMBL/GenBank/DDBJ databases">
        <title>Chromosome-level genome assembly of the freshwater bivalve Anodonta woodiana.</title>
        <authorList>
            <person name="Chen X."/>
        </authorList>
    </citation>
    <scope>NUCLEOTIDE SEQUENCE [LARGE SCALE GENOMIC DNA]</scope>
    <source>
        <strain evidence="1">MN2024</strain>
        <tissue evidence="1">Gills</tissue>
    </source>
</reference>
<keyword evidence="2" id="KW-1185">Reference proteome</keyword>
<organism evidence="1 2">
    <name type="scientific">Sinanodonta woodiana</name>
    <name type="common">Chinese pond mussel</name>
    <name type="synonym">Anodonta woodiana</name>
    <dbReference type="NCBI Taxonomy" id="1069815"/>
    <lineage>
        <taxon>Eukaryota</taxon>
        <taxon>Metazoa</taxon>
        <taxon>Spiralia</taxon>
        <taxon>Lophotrochozoa</taxon>
        <taxon>Mollusca</taxon>
        <taxon>Bivalvia</taxon>
        <taxon>Autobranchia</taxon>
        <taxon>Heteroconchia</taxon>
        <taxon>Palaeoheterodonta</taxon>
        <taxon>Unionida</taxon>
        <taxon>Unionoidea</taxon>
        <taxon>Unionidae</taxon>
        <taxon>Unioninae</taxon>
        <taxon>Sinanodonta</taxon>
    </lineage>
</organism>
<protein>
    <submittedName>
        <fullName evidence="1">Uncharacterized protein</fullName>
    </submittedName>
</protein>
<gene>
    <name evidence="1" type="ORF">ACJMK2_022249</name>
</gene>
<dbReference type="AlphaFoldDB" id="A0ABD3TJM5"/>
<evidence type="ECO:0000313" key="2">
    <source>
        <dbReference type="Proteomes" id="UP001634394"/>
    </source>
</evidence>
<evidence type="ECO:0000313" key="1">
    <source>
        <dbReference type="EMBL" id="KAL3836836.1"/>
    </source>
</evidence>
<feature type="non-terminal residue" evidence="1">
    <location>
        <position position="77"/>
    </location>
</feature>